<feature type="active site" evidence="12">
    <location>
        <position position="145"/>
    </location>
</feature>
<evidence type="ECO:0000256" key="7">
    <source>
        <dbReference type="ARBA" id="ARBA00022801"/>
    </source>
</evidence>
<organism evidence="14 15">
    <name type="scientific">Candidatus Shapirobacteria bacterium CG09_land_8_20_14_0_10_38_17</name>
    <dbReference type="NCBI Taxonomy" id="1974884"/>
    <lineage>
        <taxon>Bacteria</taxon>
        <taxon>Candidatus Shapironibacteriota</taxon>
    </lineage>
</organism>
<comment type="caution">
    <text evidence="14">The sequence shown here is derived from an EMBL/GenBank/DDBJ whole genome shotgun (WGS) entry which is preliminary data.</text>
</comment>
<dbReference type="Proteomes" id="UP000231282">
    <property type="component" value="Unassembled WGS sequence"/>
</dbReference>
<evidence type="ECO:0000256" key="4">
    <source>
        <dbReference type="ARBA" id="ARBA00022670"/>
    </source>
</evidence>
<evidence type="ECO:0000259" key="13">
    <source>
        <dbReference type="Pfam" id="PF01435"/>
    </source>
</evidence>
<reference evidence="15" key="1">
    <citation type="submission" date="2017-09" db="EMBL/GenBank/DDBJ databases">
        <title>Depth-based differentiation of microbial function through sediment-hosted aquifers and enrichment of novel symbionts in the deep terrestrial subsurface.</title>
        <authorList>
            <person name="Probst A.J."/>
            <person name="Ladd B."/>
            <person name="Jarett J.K."/>
            <person name="Geller-Mcgrath D.E."/>
            <person name="Sieber C.M.K."/>
            <person name="Emerson J.B."/>
            <person name="Anantharaman K."/>
            <person name="Thomas B.C."/>
            <person name="Malmstrom R."/>
            <person name="Stieglmeier M."/>
            <person name="Klingl A."/>
            <person name="Woyke T."/>
            <person name="Ryan C.M."/>
            <person name="Banfield J.F."/>
        </authorList>
    </citation>
    <scope>NUCLEOTIDE SEQUENCE [LARGE SCALE GENOMIC DNA]</scope>
</reference>
<feature type="domain" description="Peptidase M48" evidence="13">
    <location>
        <begin position="83"/>
        <end position="295"/>
    </location>
</feature>
<evidence type="ECO:0000256" key="1">
    <source>
        <dbReference type="ARBA" id="ARBA00004651"/>
    </source>
</evidence>
<accession>A0A2H0WR06</accession>
<feature type="binding site" evidence="12">
    <location>
        <position position="144"/>
    </location>
    <ligand>
        <name>Zn(2+)</name>
        <dbReference type="ChEBI" id="CHEBI:29105"/>
        <note>catalytic</note>
    </ligand>
</feature>
<sequence length="296" mass="32937">MLNVYEQIGRNKRRSAIIIAFFIIFVVSVGWIISQALNWGLWGVVLAFLLSGGGSLISYFHGDKIALAMAGAHPIDKNEEFTLYTVVENLSLVSRIPTPKIYVNNERAPNAFACGRDPQHANICVTRGLLNTLNRTELEGVIGHEISHIKNFDTRLFAIVAILIGSISILANFFMRSLYWRDNDRNQGGGIFLILGIILSILSPLIGQLIQLAISRRREFLADAGSAMITRQPQGLINALKKISQNTIPLHSANSATAHFYISNPFNIKGTVRGMAKLFNTHPPIEKRVRELEKMM</sequence>
<feature type="transmembrane region" description="Helical" evidence="12">
    <location>
        <begin position="16"/>
        <end position="33"/>
    </location>
</feature>
<evidence type="ECO:0000256" key="11">
    <source>
        <dbReference type="ARBA" id="ARBA00023136"/>
    </source>
</evidence>
<feature type="transmembrane region" description="Helical" evidence="12">
    <location>
        <begin position="191"/>
        <end position="210"/>
    </location>
</feature>
<evidence type="ECO:0000256" key="5">
    <source>
        <dbReference type="ARBA" id="ARBA00022692"/>
    </source>
</evidence>
<dbReference type="CDD" id="cd07340">
    <property type="entry name" value="M48B_Htpx_like"/>
    <property type="match status" value="1"/>
</dbReference>
<dbReference type="InterPro" id="IPR001915">
    <property type="entry name" value="Peptidase_M48"/>
</dbReference>
<feature type="transmembrane region" description="Helical" evidence="12">
    <location>
        <begin position="156"/>
        <end position="179"/>
    </location>
</feature>
<dbReference type="InterPro" id="IPR022919">
    <property type="entry name" value="Pept_M48_protease_HtpX"/>
</dbReference>
<name>A0A2H0WR06_9BACT</name>
<dbReference type="GO" id="GO:0004222">
    <property type="term" value="F:metalloendopeptidase activity"/>
    <property type="evidence" value="ECO:0007669"/>
    <property type="project" value="UniProtKB-UniRule"/>
</dbReference>
<keyword evidence="10 12" id="KW-0482">Metalloprotease</keyword>
<keyword evidence="7 12" id="KW-0378">Hydrolase</keyword>
<keyword evidence="9 12" id="KW-1133">Transmembrane helix</keyword>
<feature type="binding site" evidence="12">
    <location>
        <position position="148"/>
    </location>
    <ligand>
        <name>Zn(2+)</name>
        <dbReference type="ChEBI" id="CHEBI:29105"/>
        <note>catalytic</note>
    </ligand>
</feature>
<dbReference type="EMBL" id="PEZH01000036">
    <property type="protein sequence ID" value="PIS15080.1"/>
    <property type="molecule type" value="Genomic_DNA"/>
</dbReference>
<proteinExistence type="inferred from homology"/>
<dbReference type="HAMAP" id="MF_00188">
    <property type="entry name" value="Pept_M48_protease_HtpX"/>
    <property type="match status" value="1"/>
</dbReference>
<keyword evidence="3 12" id="KW-1003">Cell membrane</keyword>
<evidence type="ECO:0000313" key="14">
    <source>
        <dbReference type="EMBL" id="PIS15080.1"/>
    </source>
</evidence>
<dbReference type="InterPro" id="IPR050083">
    <property type="entry name" value="HtpX_protease"/>
</dbReference>
<dbReference type="Pfam" id="PF01435">
    <property type="entry name" value="Peptidase_M48"/>
    <property type="match status" value="1"/>
</dbReference>
<comment type="cofactor">
    <cofactor evidence="12">
        <name>Zn(2+)</name>
        <dbReference type="ChEBI" id="CHEBI:29105"/>
    </cofactor>
    <text evidence="12">Binds 1 zinc ion per subunit.</text>
</comment>
<feature type="transmembrane region" description="Helical" evidence="12">
    <location>
        <begin position="39"/>
        <end position="60"/>
    </location>
</feature>
<gene>
    <name evidence="12" type="primary">htpX</name>
    <name evidence="14" type="ORF">COT63_01880</name>
</gene>
<dbReference type="GO" id="GO:0006508">
    <property type="term" value="P:proteolysis"/>
    <property type="evidence" value="ECO:0007669"/>
    <property type="project" value="UniProtKB-KW"/>
</dbReference>
<dbReference type="AlphaFoldDB" id="A0A2H0WR06"/>
<comment type="subcellular location">
    <subcellularLocation>
        <location evidence="1 12">Cell membrane</location>
        <topology evidence="1 12">Multi-pass membrane protein</topology>
    </subcellularLocation>
</comment>
<keyword evidence="6 12" id="KW-0479">Metal-binding</keyword>
<keyword evidence="4 12" id="KW-0645">Protease</keyword>
<dbReference type="GO" id="GO:0005886">
    <property type="term" value="C:plasma membrane"/>
    <property type="evidence" value="ECO:0007669"/>
    <property type="project" value="UniProtKB-SubCell"/>
</dbReference>
<evidence type="ECO:0000256" key="2">
    <source>
        <dbReference type="ARBA" id="ARBA00009779"/>
    </source>
</evidence>
<dbReference type="Gene3D" id="3.30.2010.10">
    <property type="entry name" value="Metalloproteases ('zincins'), catalytic domain"/>
    <property type="match status" value="1"/>
</dbReference>
<keyword evidence="8 12" id="KW-0862">Zinc</keyword>
<feature type="binding site" evidence="12">
    <location>
        <position position="219"/>
    </location>
    <ligand>
        <name>Zn(2+)</name>
        <dbReference type="ChEBI" id="CHEBI:29105"/>
        <note>catalytic</note>
    </ligand>
</feature>
<evidence type="ECO:0000256" key="12">
    <source>
        <dbReference type="HAMAP-Rule" id="MF_00188"/>
    </source>
</evidence>
<evidence type="ECO:0000256" key="6">
    <source>
        <dbReference type="ARBA" id="ARBA00022723"/>
    </source>
</evidence>
<dbReference type="EC" id="3.4.24.-" evidence="12"/>
<evidence type="ECO:0000313" key="15">
    <source>
        <dbReference type="Proteomes" id="UP000231282"/>
    </source>
</evidence>
<evidence type="ECO:0000256" key="8">
    <source>
        <dbReference type="ARBA" id="ARBA00022833"/>
    </source>
</evidence>
<keyword evidence="5 12" id="KW-0812">Transmembrane</keyword>
<comment type="similarity">
    <text evidence="2 12">Belongs to the peptidase M48B family.</text>
</comment>
<dbReference type="PANTHER" id="PTHR43221">
    <property type="entry name" value="PROTEASE HTPX"/>
    <property type="match status" value="1"/>
</dbReference>
<evidence type="ECO:0000256" key="3">
    <source>
        <dbReference type="ARBA" id="ARBA00022475"/>
    </source>
</evidence>
<dbReference type="GO" id="GO:0008270">
    <property type="term" value="F:zinc ion binding"/>
    <property type="evidence" value="ECO:0007669"/>
    <property type="project" value="UniProtKB-UniRule"/>
</dbReference>
<keyword evidence="11 12" id="KW-0472">Membrane</keyword>
<evidence type="ECO:0000256" key="9">
    <source>
        <dbReference type="ARBA" id="ARBA00022989"/>
    </source>
</evidence>
<evidence type="ECO:0000256" key="10">
    <source>
        <dbReference type="ARBA" id="ARBA00023049"/>
    </source>
</evidence>
<dbReference type="PANTHER" id="PTHR43221:SF1">
    <property type="entry name" value="PROTEASE HTPX"/>
    <property type="match status" value="1"/>
</dbReference>
<protein>
    <recommendedName>
        <fullName evidence="12">Protease HtpX homolog</fullName>
        <ecNumber evidence="12">3.4.24.-</ecNumber>
    </recommendedName>
</protein>